<accession>A0A518HFK4</accession>
<evidence type="ECO:0000313" key="6">
    <source>
        <dbReference type="Proteomes" id="UP000317835"/>
    </source>
</evidence>
<dbReference type="PROSITE" id="PS50005">
    <property type="entry name" value="TPR"/>
    <property type="match status" value="1"/>
</dbReference>
<keyword evidence="6" id="KW-1185">Reference proteome</keyword>
<dbReference type="Proteomes" id="UP000317835">
    <property type="component" value="Plasmid pElP_4"/>
</dbReference>
<dbReference type="PANTHER" id="PTHR45586:SF1">
    <property type="entry name" value="LIPOPOLYSACCHARIDE ASSEMBLY PROTEIN B"/>
    <property type="match status" value="1"/>
</dbReference>
<evidence type="ECO:0000256" key="1">
    <source>
        <dbReference type="ARBA" id="ARBA00022737"/>
    </source>
</evidence>
<gene>
    <name evidence="5" type="ORF">ElP_75960</name>
</gene>
<name>A0A518HFK4_9BACT</name>
<dbReference type="SUPFAM" id="SSF48452">
    <property type="entry name" value="TPR-like"/>
    <property type="match status" value="5"/>
</dbReference>
<evidence type="ECO:0000256" key="2">
    <source>
        <dbReference type="ARBA" id="ARBA00022803"/>
    </source>
</evidence>
<dbReference type="InterPro" id="IPR011990">
    <property type="entry name" value="TPR-like_helical_dom_sf"/>
</dbReference>
<keyword evidence="5" id="KW-0614">Plasmid</keyword>
<evidence type="ECO:0000256" key="4">
    <source>
        <dbReference type="SAM" id="Coils"/>
    </source>
</evidence>
<dbReference type="InterPro" id="IPR019734">
    <property type="entry name" value="TPR_rpt"/>
</dbReference>
<dbReference type="Pfam" id="PF14559">
    <property type="entry name" value="TPR_19"/>
    <property type="match status" value="2"/>
</dbReference>
<keyword evidence="4" id="KW-0175">Coiled coil</keyword>
<dbReference type="InterPro" id="IPR051012">
    <property type="entry name" value="CellSynth/LPSAsmb/PSIAsmb"/>
</dbReference>
<proteinExistence type="predicted"/>
<keyword evidence="2 3" id="KW-0802">TPR repeat</keyword>
<evidence type="ECO:0000313" key="5">
    <source>
        <dbReference type="EMBL" id="QDV39624.1"/>
    </source>
</evidence>
<protein>
    <submittedName>
        <fullName evidence="5">Anaphase-promoting complex, cyclosome, subunit 3</fullName>
    </submittedName>
</protein>
<dbReference type="Gene3D" id="1.25.40.10">
    <property type="entry name" value="Tetratricopeptide repeat domain"/>
    <property type="match status" value="7"/>
</dbReference>
<feature type="repeat" description="TPR" evidence="3">
    <location>
        <begin position="1391"/>
        <end position="1424"/>
    </location>
</feature>
<keyword evidence="1" id="KW-0677">Repeat</keyword>
<organism evidence="5 6">
    <name type="scientific">Tautonia plasticadhaerens</name>
    <dbReference type="NCBI Taxonomy" id="2527974"/>
    <lineage>
        <taxon>Bacteria</taxon>
        <taxon>Pseudomonadati</taxon>
        <taxon>Planctomycetota</taxon>
        <taxon>Planctomycetia</taxon>
        <taxon>Isosphaerales</taxon>
        <taxon>Isosphaeraceae</taxon>
        <taxon>Tautonia</taxon>
    </lineage>
</organism>
<dbReference type="KEGG" id="tpla:ElP_75960"/>
<dbReference type="RefSeq" id="WP_145279855.1">
    <property type="nucleotide sequence ID" value="NZ_CP036430.1"/>
</dbReference>
<dbReference type="Pfam" id="PF13176">
    <property type="entry name" value="TPR_7"/>
    <property type="match status" value="1"/>
</dbReference>
<dbReference type="SMART" id="SM00028">
    <property type="entry name" value="TPR"/>
    <property type="match status" value="6"/>
</dbReference>
<feature type="coiled-coil region" evidence="4">
    <location>
        <begin position="572"/>
        <end position="599"/>
    </location>
</feature>
<geneLocation type="plasmid" evidence="6">
    <name>pelp_4</name>
</geneLocation>
<dbReference type="Pfam" id="PF13432">
    <property type="entry name" value="TPR_16"/>
    <property type="match status" value="4"/>
</dbReference>
<dbReference type="PANTHER" id="PTHR45586">
    <property type="entry name" value="TPR REPEAT-CONTAINING PROTEIN PA4667"/>
    <property type="match status" value="1"/>
</dbReference>
<evidence type="ECO:0000256" key="3">
    <source>
        <dbReference type="PROSITE-ProRule" id="PRU00339"/>
    </source>
</evidence>
<sequence length="1474" mass="161120">MAELPTSTTWRFNWRAAAALAILALALGGSALALHLTQPGRVGAAARRQIEQLVEAGRPELALRHLGRYLQQQPDDADMLFLQARLLAEQAADVPTLERAGRLHDRLIRQFPGHPEVDEVRARLAELYILLSDSYRENFNLLGDPERAALEYRYRAAAQIARELIARRADDPQAHRLLGRALEGLAVPGAKEELDGAITSYERALSLLERRLQRDPDDAEAAEAVDEEIQQAAEVASRLARLHRDRAGDPEAAEAVLDRLVSTRPEDPRLRLARYAYYRELYDEGRAAVELQQALQLAPEDLAVRLAAAQHALHRGDPAAARAHLEAVPETGDARDDAVRRLVGGMIDFAEDRRILAMDRWREALIDVQGSNEELAWWLAYVQIRLGRVKDASYLIRRYKDLSGGEQEQPRLQLLLALMDEQVGNHTAAINVLEKLRRDSRVAGPVRDQAILALGRCYEALGDFDGAGRVFDLAAQGDSRSITPVVAKARMLQRSGKYAEAARELEGALEGRGIDDPELRMMLAASRLAEQAALPPVRRSWGDFERAVEGAERSLRVAAQAEGIADPQSVDLALVLAERDALEGRLDEADARLREALERSPANPGLWAARAELMLRSGQPEQAVLLVERGLEAVGDGARLRLALARVLLELGRGREAQSRLLEGIDRLQPDEQAQLWEEVGRLRLAQADLDGADLAFRNWAKLEPDAPGPVIARIDVALQDARIDDANTLLASLSKDLPYRLAHAAILLREAERLDPEAPVGDGDRGRDKSRLSKLEEAREIVDGEDGVLTDARELAAAHLLLGRIREAQGEPEEAVASYQDAWERGDEQALTPLTDLLARLGRFEELERLARESESDPRIGRLSAQALLGAGELSRASRLLGDAGDDPDAPAALIAWRARMLSMAGRQDELEGLLRRQAERADADEAAPWIDLIAAQARMGRDRASLEVTIRRALERASDVPAAPLEARLRLASGDPEGADAVLKEALEGPIADPKLLVDAASYYNETGRPGLSEPLLERLTAVESISDAAALDLAMMLASRAAGDPEAWGRALELVGDEGGEPGRRLARAVVLSRAPDPARRAEAVTAFEGLMADLPLTDRVAVQARSQLAALLIALGQPGRAAQVTAVSAIQPSPSPEAVALHARALLFADRLGEAEEQLDRLELLRPGDPEVAELRATRLLVAGDGDPSGLERAVDERLGNPGGDLLARAAVLKLIALRNAEAIEAAARIAERLGQISPGRLWALGYARAAQGRHDDALDRCAEALAAIDLTDPVDRIGLVDAILGAVQAAPVDARAGAVSRARPIVDELLRRRPDDPDLLLPSAILHHQVGAYQAEAEIYRRVLDRRPGDQQALYNLALVLSEGLDRPEEGLEQLDRLEAAIGPAPKILGARGVILTRLGRFDQAIRALERCVELEPTADRHYFLARAYRKAGLDDRFREQLDRARRTGLDPDLFDRWQRDEVRALLAL</sequence>
<dbReference type="OrthoDB" id="261498at2"/>
<dbReference type="EMBL" id="CP036430">
    <property type="protein sequence ID" value="QDV39624.1"/>
    <property type="molecule type" value="Genomic_DNA"/>
</dbReference>
<reference evidence="5 6" key="1">
    <citation type="submission" date="2019-02" db="EMBL/GenBank/DDBJ databases">
        <title>Deep-cultivation of Planctomycetes and their phenomic and genomic characterization uncovers novel biology.</title>
        <authorList>
            <person name="Wiegand S."/>
            <person name="Jogler M."/>
            <person name="Boedeker C."/>
            <person name="Pinto D."/>
            <person name="Vollmers J."/>
            <person name="Rivas-Marin E."/>
            <person name="Kohn T."/>
            <person name="Peeters S.H."/>
            <person name="Heuer A."/>
            <person name="Rast P."/>
            <person name="Oberbeckmann S."/>
            <person name="Bunk B."/>
            <person name="Jeske O."/>
            <person name="Meyerdierks A."/>
            <person name="Storesund J.E."/>
            <person name="Kallscheuer N."/>
            <person name="Luecker S."/>
            <person name="Lage O.M."/>
            <person name="Pohl T."/>
            <person name="Merkel B.J."/>
            <person name="Hornburger P."/>
            <person name="Mueller R.-W."/>
            <person name="Bruemmer F."/>
            <person name="Labrenz M."/>
            <person name="Spormann A.M."/>
            <person name="Op den Camp H."/>
            <person name="Overmann J."/>
            <person name="Amann R."/>
            <person name="Jetten M.S.M."/>
            <person name="Mascher T."/>
            <person name="Medema M.H."/>
            <person name="Devos D.P."/>
            <person name="Kaster A.-K."/>
            <person name="Ovreas L."/>
            <person name="Rohde M."/>
            <person name="Galperin M.Y."/>
            <person name="Jogler C."/>
        </authorList>
    </citation>
    <scope>NUCLEOTIDE SEQUENCE [LARGE SCALE GENOMIC DNA]</scope>
    <source>
        <strain evidence="5 6">ElP</strain>
        <plasmid evidence="6">pelp_4</plasmid>
    </source>
</reference>